<evidence type="ECO:0000256" key="2">
    <source>
        <dbReference type="ARBA" id="ARBA00023274"/>
    </source>
</evidence>
<dbReference type="Pfam" id="PF00347">
    <property type="entry name" value="Ribosomal_L6"/>
    <property type="match status" value="2"/>
</dbReference>
<evidence type="ECO:0000256" key="5">
    <source>
        <dbReference type="RuleBase" id="RU003869"/>
    </source>
</evidence>
<name>A0ABZ2GXI9_9GAMM</name>
<dbReference type="SUPFAM" id="SSF56053">
    <property type="entry name" value="Ribosomal protein L6"/>
    <property type="match status" value="2"/>
</dbReference>
<dbReference type="InterPro" id="IPR002358">
    <property type="entry name" value="Ribosomal_uL6_CS"/>
</dbReference>
<dbReference type="PANTHER" id="PTHR11655">
    <property type="entry name" value="60S/50S RIBOSOMAL PROTEIN L6/L9"/>
    <property type="match status" value="1"/>
</dbReference>
<protein>
    <recommendedName>
        <fullName evidence="3 4">50S ribosomal protein L6</fullName>
    </recommendedName>
</protein>
<sequence length="182" mass="20777">MSRVAKSIINLPKDVECSIKNFKLEIKGPKGVLYRNYDARVIILCENRNIKIFPVSNNDNKYGWSLAGTIRSLVYNMVYGVMYGYKIILEFFGVGYKVQWANKDKSVSLFIGYSHPVTYNIPDNVSVKILNNGTILNLYSIDKQLIGDVASRIRHLKIPDAYKGKGIRYFGEVINLKESKKK</sequence>
<dbReference type="EMBL" id="CP135136">
    <property type="protein sequence ID" value="WWR12152.1"/>
    <property type="molecule type" value="Genomic_DNA"/>
</dbReference>
<evidence type="ECO:0000313" key="8">
    <source>
        <dbReference type="EMBL" id="WWR12152.1"/>
    </source>
</evidence>
<evidence type="ECO:0000259" key="7">
    <source>
        <dbReference type="Pfam" id="PF00347"/>
    </source>
</evidence>
<dbReference type="InterPro" id="IPR000702">
    <property type="entry name" value="Ribosomal_uL6-like"/>
</dbReference>
<dbReference type="InterPro" id="IPR036789">
    <property type="entry name" value="Ribosomal_uL6-like_a/b-dom_sf"/>
</dbReference>
<dbReference type="PANTHER" id="PTHR11655:SF14">
    <property type="entry name" value="LARGE RIBOSOMAL SUBUNIT PROTEIN UL6M"/>
    <property type="match status" value="1"/>
</dbReference>
<dbReference type="PROSITE" id="PS00525">
    <property type="entry name" value="RIBOSOMAL_L6_1"/>
    <property type="match status" value="1"/>
</dbReference>
<keyword evidence="1 5" id="KW-0689">Ribosomal protein</keyword>
<evidence type="ECO:0000256" key="3">
    <source>
        <dbReference type="ARBA" id="ARBA00035454"/>
    </source>
</evidence>
<feature type="domain" description="Large ribosomal subunit protein uL6 alpha-beta" evidence="7">
    <location>
        <begin position="12"/>
        <end position="84"/>
    </location>
</feature>
<dbReference type="RefSeq" id="WP_338521809.1">
    <property type="nucleotide sequence ID" value="NZ_CP135136.1"/>
</dbReference>
<dbReference type="NCBIfam" id="TIGR03654">
    <property type="entry name" value="L6_bact"/>
    <property type="match status" value="1"/>
</dbReference>
<gene>
    <name evidence="8" type="primary">rplF</name>
    <name evidence="8" type="ORF">RQL38_00725</name>
</gene>
<reference evidence="8" key="1">
    <citation type="submission" date="2023-09" db="EMBL/GenBank/DDBJ databases">
        <title>Genomes of two closely related lineages of the louse Polyplax serrata with different host specificities.</title>
        <authorList>
            <person name="Martinu J."/>
            <person name="Tarabai H."/>
            <person name="Stefka J."/>
            <person name="Hypsa V."/>
        </authorList>
    </citation>
    <scope>NUCLEOTIDE SEQUENCE [LARGE SCALE GENOMIC DNA]</scope>
    <source>
        <strain evidence="8">HR10_N</strain>
    </source>
</reference>
<dbReference type="Gene3D" id="3.90.930.12">
    <property type="entry name" value="Ribosomal protein L6, alpha-beta domain"/>
    <property type="match status" value="2"/>
</dbReference>
<evidence type="ECO:0000313" key="9">
    <source>
        <dbReference type="Proteomes" id="UP001360424"/>
    </source>
</evidence>
<evidence type="ECO:0000256" key="1">
    <source>
        <dbReference type="ARBA" id="ARBA00022980"/>
    </source>
</evidence>
<accession>A0ABZ2GXI9</accession>
<comment type="similarity">
    <text evidence="5">Belongs to the universal ribosomal protein uL6 family.</text>
</comment>
<keyword evidence="2 5" id="KW-0687">Ribonucleoprotein</keyword>
<evidence type="ECO:0000256" key="6">
    <source>
        <dbReference type="RuleBase" id="RU003870"/>
    </source>
</evidence>
<keyword evidence="6" id="KW-0694">RNA-binding</keyword>
<dbReference type="GO" id="GO:0005840">
    <property type="term" value="C:ribosome"/>
    <property type="evidence" value="ECO:0007669"/>
    <property type="project" value="UniProtKB-KW"/>
</dbReference>
<dbReference type="PIRSF" id="PIRSF002162">
    <property type="entry name" value="Ribosomal_L6"/>
    <property type="match status" value="1"/>
</dbReference>
<keyword evidence="9" id="KW-1185">Reference proteome</keyword>
<organism evidence="8 9">
    <name type="scientific">Candidatus Legionella polyplacis</name>
    <dbReference type="NCBI Taxonomy" id="2005262"/>
    <lineage>
        <taxon>Bacteria</taxon>
        <taxon>Pseudomonadati</taxon>
        <taxon>Pseudomonadota</taxon>
        <taxon>Gammaproteobacteria</taxon>
        <taxon>Legionellales</taxon>
        <taxon>Legionellaceae</taxon>
        <taxon>Legionella</taxon>
    </lineage>
</organism>
<keyword evidence="6" id="KW-0699">rRNA-binding</keyword>
<evidence type="ECO:0000256" key="4">
    <source>
        <dbReference type="NCBIfam" id="TIGR03654"/>
    </source>
</evidence>
<dbReference type="InterPro" id="IPR020040">
    <property type="entry name" value="Ribosomal_uL6_a/b-dom"/>
</dbReference>
<dbReference type="InterPro" id="IPR019906">
    <property type="entry name" value="Ribosomal_uL6_bac-type"/>
</dbReference>
<proteinExistence type="inferred from homology"/>
<dbReference type="PRINTS" id="PR00059">
    <property type="entry name" value="RIBOSOMALL6"/>
</dbReference>
<comment type="function">
    <text evidence="6">This protein binds to the 23S rRNA, and is important in its secondary structure. It is located near the subunit interface in the base of the L7/L12 stalk, and near the tRNA binding site of the peptidyltransferase center.</text>
</comment>
<feature type="domain" description="Large ribosomal subunit protein uL6 alpha-beta" evidence="7">
    <location>
        <begin position="92"/>
        <end position="169"/>
    </location>
</feature>
<dbReference type="Proteomes" id="UP001360424">
    <property type="component" value="Chromosome"/>
</dbReference>